<dbReference type="Proteomes" id="UP000736787">
    <property type="component" value="Unassembled WGS sequence"/>
</dbReference>
<protein>
    <submittedName>
        <fullName evidence="1">Uncharacterized protein</fullName>
    </submittedName>
</protein>
<dbReference type="AlphaFoldDB" id="A0A8T1AHQ2"/>
<name>A0A8T1AHQ2_9STRA</name>
<dbReference type="EMBL" id="RCMK01002617">
    <property type="protein sequence ID" value="KAG2879753.1"/>
    <property type="molecule type" value="Genomic_DNA"/>
</dbReference>
<evidence type="ECO:0000313" key="2">
    <source>
        <dbReference type="Proteomes" id="UP000736787"/>
    </source>
</evidence>
<comment type="caution">
    <text evidence="1">The sequence shown here is derived from an EMBL/GenBank/DDBJ whole genome shotgun (WGS) entry which is preliminary data.</text>
</comment>
<gene>
    <name evidence="1" type="ORF">PC117_g26702</name>
</gene>
<sequence length="61" mass="6642">MQLGSSMEAHRAALPRCSPTTVMLVVHLDDTGRQCHAGRHRQGCWSKPTRMLAVDSPATSP</sequence>
<evidence type="ECO:0000313" key="1">
    <source>
        <dbReference type="EMBL" id="KAG2879753.1"/>
    </source>
</evidence>
<accession>A0A8T1AHQ2</accession>
<proteinExistence type="predicted"/>
<organism evidence="1 2">
    <name type="scientific">Phytophthora cactorum</name>
    <dbReference type="NCBI Taxonomy" id="29920"/>
    <lineage>
        <taxon>Eukaryota</taxon>
        <taxon>Sar</taxon>
        <taxon>Stramenopiles</taxon>
        <taxon>Oomycota</taxon>
        <taxon>Peronosporomycetes</taxon>
        <taxon>Peronosporales</taxon>
        <taxon>Peronosporaceae</taxon>
        <taxon>Phytophthora</taxon>
    </lineage>
</organism>
<reference evidence="1" key="1">
    <citation type="submission" date="2018-10" db="EMBL/GenBank/DDBJ databases">
        <title>Effector identification in a new, highly contiguous assembly of the strawberry crown rot pathogen Phytophthora cactorum.</title>
        <authorList>
            <person name="Armitage A.D."/>
            <person name="Nellist C.F."/>
            <person name="Bates H."/>
            <person name="Vickerstaff R.J."/>
            <person name="Harrison R.J."/>
        </authorList>
    </citation>
    <scope>NUCLEOTIDE SEQUENCE</scope>
    <source>
        <strain evidence="1">4040</strain>
    </source>
</reference>